<comment type="caution">
    <text evidence="1">The sequence shown here is derived from an EMBL/GenBank/DDBJ whole genome shotgun (WGS) entry which is preliminary data.</text>
</comment>
<gene>
    <name evidence="1" type="ORF">DCO56_20130</name>
</gene>
<accession>A0A363NPC8</accession>
<dbReference type="EMBL" id="QCXX01000006">
    <property type="protein sequence ID" value="PUV22521.1"/>
    <property type="molecule type" value="Genomic_DNA"/>
</dbReference>
<keyword evidence="2" id="KW-1185">Reference proteome</keyword>
<sequence length="64" mass="7215">MESIFRKLMCCLMVFEVSWIFFRCINGGADSFTRGLSIMLISQIAIVVMTLSKQKKSSSDDKAT</sequence>
<dbReference type="AlphaFoldDB" id="A0A363NPC8"/>
<reference evidence="1 2" key="1">
    <citation type="submission" date="2018-04" db="EMBL/GenBank/DDBJ databases">
        <title>Sphingobacterium sp. M46 Genome.</title>
        <authorList>
            <person name="Cheng J."/>
            <person name="Li Y."/>
        </authorList>
    </citation>
    <scope>NUCLEOTIDE SEQUENCE [LARGE SCALE GENOMIC DNA]</scope>
    <source>
        <strain evidence="1 2">M46</strain>
    </source>
</reference>
<name>A0A363NPC8_9SPHI</name>
<evidence type="ECO:0000313" key="1">
    <source>
        <dbReference type="EMBL" id="PUV22521.1"/>
    </source>
</evidence>
<evidence type="ECO:0000313" key="2">
    <source>
        <dbReference type="Proteomes" id="UP000250831"/>
    </source>
</evidence>
<proteinExistence type="predicted"/>
<protein>
    <submittedName>
        <fullName evidence="1">Uncharacterized protein</fullName>
    </submittedName>
</protein>
<organism evidence="1 2">
    <name type="scientific">Sphingobacterium athyrii</name>
    <dbReference type="NCBI Taxonomy" id="2152717"/>
    <lineage>
        <taxon>Bacteria</taxon>
        <taxon>Pseudomonadati</taxon>
        <taxon>Bacteroidota</taxon>
        <taxon>Sphingobacteriia</taxon>
        <taxon>Sphingobacteriales</taxon>
        <taxon>Sphingobacteriaceae</taxon>
        <taxon>Sphingobacterium</taxon>
    </lineage>
</organism>
<dbReference type="Proteomes" id="UP000250831">
    <property type="component" value="Unassembled WGS sequence"/>
</dbReference>